<gene>
    <name evidence="5" type="ORF">Ddye_028515</name>
</gene>
<dbReference type="Pfam" id="PF25019">
    <property type="entry name" value="LRR_R13L1-DRL21"/>
    <property type="match status" value="1"/>
</dbReference>
<evidence type="ECO:0000313" key="5">
    <source>
        <dbReference type="EMBL" id="KAK2633723.1"/>
    </source>
</evidence>
<sequence length="393" mass="43604">MARRFPSFKSLKIEDFPSLQRFSREDGRELLPCLTSLDITNCRKLTLPHLPSVEKLKCRKFTSLTEGLQHLSCLETLIFIDCPELVTLPDGMKYLASLHHLELSGHDFEIASKLEVLPEALRFVPALKSLSIYYYSNLASLPHWLGDLTSLQTLTVIRCPKLSSLPASIQGLTMLQKLHIRGCPELAKRCEKEKGEDWYKIAHIPIVEVSIPFSSCFVVLSFNTFVLITDIIFGSTADIQNHLVMPHDGNAGAGSQWPPVATTEPAGEDTRRTLRQRHKTSSPATMKAVESRATQNNPKQPKQPLRKQRNQQENIGRLRLTVDGDGTDDDTGQAATNCGDGTRDDTGRAGNLHEVERAAVRRGAAAAGRSHGSVYWAPSLVCFGPLIWFVLGL</sequence>
<dbReference type="PANTHER" id="PTHR36766:SF42">
    <property type="entry name" value="NB-ARC DOMAIN DISEASE RESISTANCE PROTEIN"/>
    <property type="match status" value="1"/>
</dbReference>
<dbReference type="AlphaFoldDB" id="A0AAD9WKW3"/>
<keyword evidence="2" id="KW-0611">Plant defense</keyword>
<dbReference type="PANTHER" id="PTHR36766">
    <property type="entry name" value="PLANT BROAD-SPECTRUM MILDEW RESISTANCE PROTEIN RPW8"/>
    <property type="match status" value="1"/>
</dbReference>
<feature type="region of interest" description="Disordered" evidence="3">
    <location>
        <begin position="250"/>
        <end position="348"/>
    </location>
</feature>
<accession>A0AAD9WKW3</accession>
<dbReference type="InterPro" id="IPR056789">
    <property type="entry name" value="LRR_R13L1-DRL21"/>
</dbReference>
<dbReference type="InterPro" id="IPR032675">
    <property type="entry name" value="LRR_dom_sf"/>
</dbReference>
<comment type="caution">
    <text evidence="5">The sequence shown here is derived from an EMBL/GenBank/DDBJ whole genome shotgun (WGS) entry which is preliminary data.</text>
</comment>
<feature type="domain" description="R13L1/DRL21-like LRR repeat region" evidence="4">
    <location>
        <begin position="115"/>
        <end position="183"/>
    </location>
</feature>
<reference evidence="5" key="1">
    <citation type="journal article" date="2023" name="Plant J.">
        <title>Genome sequences and population genomics provide insights into the demographic history, inbreeding, and mutation load of two 'living fossil' tree species of Dipteronia.</title>
        <authorList>
            <person name="Feng Y."/>
            <person name="Comes H.P."/>
            <person name="Chen J."/>
            <person name="Zhu S."/>
            <person name="Lu R."/>
            <person name="Zhang X."/>
            <person name="Li P."/>
            <person name="Qiu J."/>
            <person name="Olsen K.M."/>
            <person name="Qiu Y."/>
        </authorList>
    </citation>
    <scope>NUCLEOTIDE SEQUENCE</scope>
    <source>
        <strain evidence="5">KIB01</strain>
    </source>
</reference>
<dbReference type="EMBL" id="JANJYI010000009">
    <property type="protein sequence ID" value="KAK2633723.1"/>
    <property type="molecule type" value="Genomic_DNA"/>
</dbReference>
<evidence type="ECO:0000256" key="3">
    <source>
        <dbReference type="SAM" id="MobiDB-lite"/>
    </source>
</evidence>
<dbReference type="SUPFAM" id="SSF52047">
    <property type="entry name" value="RNI-like"/>
    <property type="match status" value="1"/>
</dbReference>
<evidence type="ECO:0000256" key="1">
    <source>
        <dbReference type="ARBA" id="ARBA00022614"/>
    </source>
</evidence>
<organism evidence="5 6">
    <name type="scientific">Dipteronia dyeriana</name>
    <dbReference type="NCBI Taxonomy" id="168575"/>
    <lineage>
        <taxon>Eukaryota</taxon>
        <taxon>Viridiplantae</taxon>
        <taxon>Streptophyta</taxon>
        <taxon>Embryophyta</taxon>
        <taxon>Tracheophyta</taxon>
        <taxon>Spermatophyta</taxon>
        <taxon>Magnoliopsida</taxon>
        <taxon>eudicotyledons</taxon>
        <taxon>Gunneridae</taxon>
        <taxon>Pentapetalae</taxon>
        <taxon>rosids</taxon>
        <taxon>malvids</taxon>
        <taxon>Sapindales</taxon>
        <taxon>Sapindaceae</taxon>
        <taxon>Hippocastanoideae</taxon>
        <taxon>Acereae</taxon>
        <taxon>Dipteronia</taxon>
    </lineage>
</organism>
<keyword evidence="6" id="KW-1185">Reference proteome</keyword>
<evidence type="ECO:0000256" key="2">
    <source>
        <dbReference type="ARBA" id="ARBA00022821"/>
    </source>
</evidence>
<dbReference type="Proteomes" id="UP001280121">
    <property type="component" value="Unassembled WGS sequence"/>
</dbReference>
<proteinExistence type="predicted"/>
<evidence type="ECO:0000313" key="6">
    <source>
        <dbReference type="Proteomes" id="UP001280121"/>
    </source>
</evidence>
<name>A0AAD9WKW3_9ROSI</name>
<protein>
    <recommendedName>
        <fullName evidence="4">R13L1/DRL21-like LRR repeat region domain-containing protein</fullName>
    </recommendedName>
</protein>
<dbReference type="Gene3D" id="3.80.10.10">
    <property type="entry name" value="Ribonuclease Inhibitor"/>
    <property type="match status" value="2"/>
</dbReference>
<evidence type="ECO:0000259" key="4">
    <source>
        <dbReference type="Pfam" id="PF25019"/>
    </source>
</evidence>
<keyword evidence="1" id="KW-0433">Leucine-rich repeat</keyword>
<dbReference type="GO" id="GO:0006952">
    <property type="term" value="P:defense response"/>
    <property type="evidence" value="ECO:0007669"/>
    <property type="project" value="UniProtKB-KW"/>
</dbReference>